<sequence>MEVTNLHKGQIFKSLKELCELLNIEYKDSTNSRNKIIKELECYFKFHKDGRKIVIDEIYDTPKEKVDNRGKSEGSRGNNTEGIYGKYIDKLLINYFKYCLENENYVLWETVNMLAERVGMINSNFRIVNSNKYEFKQLINKENNIKMTNTPFYNVFTKINELKRKPIISSLDRLQKNDLITYEMSYIIYYKHENRLPKIGEDEIIKECIDKAKEKFKIKSTKEIMNNEKLKNEYYEYVNKLVTEQIEECDGIYSGFKIILDERILDLKVNNIRKQKEEFNKIIIKKIKEKMAKNKKKIDEEYGDYFGTPNPFWKKYIKEILDVNYLAYTEVVIDYICNLNKKNITYEIENIKRQMQQNIKDAQELLNSGLYEDAWEE</sequence>
<proteinExistence type="predicted"/>
<dbReference type="RefSeq" id="WP_169298962.1">
    <property type="nucleotide sequence ID" value="NZ_JABBNI010000036.1"/>
</dbReference>
<gene>
    <name evidence="1" type="ORF">HBE96_17305</name>
</gene>
<evidence type="ECO:0000313" key="2">
    <source>
        <dbReference type="Proteomes" id="UP000537131"/>
    </source>
</evidence>
<keyword evidence="2" id="KW-1185">Reference proteome</keyword>
<reference evidence="1 2" key="1">
    <citation type="submission" date="2020-04" db="EMBL/GenBank/DDBJ databases">
        <authorList>
            <person name="Doyle D.A."/>
        </authorList>
    </citation>
    <scope>NUCLEOTIDE SEQUENCE [LARGE SCALE GENOMIC DNA]</scope>
    <source>
        <strain evidence="1 2">P21</strain>
    </source>
</reference>
<organism evidence="1 2">
    <name type="scientific">Clostridium muellerianum</name>
    <dbReference type="NCBI Taxonomy" id="2716538"/>
    <lineage>
        <taxon>Bacteria</taxon>
        <taxon>Bacillati</taxon>
        <taxon>Bacillota</taxon>
        <taxon>Clostridia</taxon>
        <taxon>Eubacteriales</taxon>
        <taxon>Clostridiaceae</taxon>
        <taxon>Clostridium</taxon>
    </lineage>
</organism>
<dbReference type="AlphaFoldDB" id="A0A7Y0HPM3"/>
<dbReference type="Proteomes" id="UP000537131">
    <property type="component" value="Unassembled WGS sequence"/>
</dbReference>
<protein>
    <submittedName>
        <fullName evidence="1">Uncharacterized protein</fullName>
    </submittedName>
</protein>
<accession>A0A7Y0HPM3</accession>
<comment type="caution">
    <text evidence="1">The sequence shown here is derived from an EMBL/GenBank/DDBJ whole genome shotgun (WGS) entry which is preliminary data.</text>
</comment>
<reference evidence="1 2" key="2">
    <citation type="submission" date="2020-06" db="EMBL/GenBank/DDBJ databases">
        <title>Complete Genome Sequence of Clostridium muelleri sp. nov. P21T, an Acid-Alcohol Producing Acetogen Isolated from Old Hay.</title>
        <authorList>
            <person name="Duncan K.E."/>
            <person name="Tanner R.S."/>
        </authorList>
    </citation>
    <scope>NUCLEOTIDE SEQUENCE [LARGE SCALE GENOMIC DNA]</scope>
    <source>
        <strain evidence="1 2">P21</strain>
    </source>
</reference>
<evidence type="ECO:0000313" key="1">
    <source>
        <dbReference type="EMBL" id="NMM64380.1"/>
    </source>
</evidence>
<name>A0A7Y0HPM3_9CLOT</name>
<dbReference type="EMBL" id="JABBNI010000036">
    <property type="protein sequence ID" value="NMM64380.1"/>
    <property type="molecule type" value="Genomic_DNA"/>
</dbReference>